<dbReference type="CDD" id="cd12407">
    <property type="entry name" value="RRM_FOX1_like"/>
    <property type="match status" value="1"/>
</dbReference>
<keyword evidence="4" id="KW-0507">mRNA processing</keyword>
<dbReference type="GO" id="GO:0005737">
    <property type="term" value="C:cytoplasm"/>
    <property type="evidence" value="ECO:0007669"/>
    <property type="project" value="UniProtKB-SubCell"/>
</dbReference>
<evidence type="ECO:0000256" key="3">
    <source>
        <dbReference type="ARBA" id="ARBA00022490"/>
    </source>
</evidence>
<dbReference type="GO" id="GO:0003729">
    <property type="term" value="F:mRNA binding"/>
    <property type="evidence" value="ECO:0007669"/>
    <property type="project" value="TreeGrafter"/>
</dbReference>
<evidence type="ECO:0000256" key="4">
    <source>
        <dbReference type="ARBA" id="ARBA00022664"/>
    </source>
</evidence>
<evidence type="ECO:0000256" key="8">
    <source>
        <dbReference type="PROSITE-ProRule" id="PRU00176"/>
    </source>
</evidence>
<keyword evidence="3" id="KW-0963">Cytoplasm</keyword>
<feature type="compositionally biased region" description="Low complexity" evidence="9">
    <location>
        <begin position="17"/>
        <end position="33"/>
    </location>
</feature>
<dbReference type="FunFam" id="3.30.70.330:FF:000375">
    <property type="entry name" value="RNA binding fox-1 homolog 1"/>
    <property type="match status" value="1"/>
</dbReference>
<feature type="region of interest" description="Disordered" evidence="9">
    <location>
        <begin position="17"/>
        <end position="116"/>
    </location>
</feature>
<dbReference type="PROSITE" id="PS50102">
    <property type="entry name" value="RRM"/>
    <property type="match status" value="1"/>
</dbReference>
<dbReference type="GO" id="GO:0007399">
    <property type="term" value="P:nervous system development"/>
    <property type="evidence" value="ECO:0007669"/>
    <property type="project" value="InterPro"/>
</dbReference>
<dbReference type="GO" id="GO:0000381">
    <property type="term" value="P:regulation of alternative mRNA splicing, via spliceosome"/>
    <property type="evidence" value="ECO:0007669"/>
    <property type="project" value="InterPro"/>
</dbReference>
<comment type="subcellular location">
    <subcellularLocation>
        <location evidence="2">Cytoplasm</location>
    </subcellularLocation>
    <subcellularLocation>
        <location evidence="1">Nucleus</location>
    </subcellularLocation>
</comment>
<dbReference type="AlphaFoldDB" id="A0A9P0P0U4"/>
<evidence type="ECO:0000313" key="12">
    <source>
        <dbReference type="Proteomes" id="UP001152888"/>
    </source>
</evidence>
<dbReference type="SMART" id="SM00360">
    <property type="entry name" value="RRM"/>
    <property type="match status" value="1"/>
</dbReference>
<dbReference type="InterPro" id="IPR047131">
    <property type="entry name" value="RBFOX1-like"/>
</dbReference>
<evidence type="ECO:0000256" key="1">
    <source>
        <dbReference type="ARBA" id="ARBA00004123"/>
    </source>
</evidence>
<keyword evidence="12" id="KW-1185">Reference proteome</keyword>
<dbReference type="OrthoDB" id="5382468at2759"/>
<dbReference type="SUPFAM" id="SSF54928">
    <property type="entry name" value="RNA-binding domain, RBD"/>
    <property type="match status" value="1"/>
</dbReference>
<evidence type="ECO:0000256" key="6">
    <source>
        <dbReference type="ARBA" id="ARBA00023187"/>
    </source>
</evidence>
<keyword evidence="6" id="KW-0508">mRNA splicing</keyword>
<dbReference type="Proteomes" id="UP001152888">
    <property type="component" value="Unassembled WGS sequence"/>
</dbReference>
<dbReference type="InterPro" id="IPR035979">
    <property type="entry name" value="RBD_domain_sf"/>
</dbReference>
<keyword evidence="7" id="KW-0539">Nucleus</keyword>
<feature type="domain" description="RRM" evidence="10">
    <location>
        <begin position="176"/>
        <end position="252"/>
    </location>
</feature>
<evidence type="ECO:0000256" key="2">
    <source>
        <dbReference type="ARBA" id="ARBA00004496"/>
    </source>
</evidence>
<dbReference type="GO" id="GO:0005634">
    <property type="term" value="C:nucleus"/>
    <property type="evidence" value="ECO:0007669"/>
    <property type="project" value="UniProtKB-SubCell"/>
</dbReference>
<dbReference type="PANTHER" id="PTHR15597">
    <property type="entry name" value="ATAXIN 2-BINDING PROTEIN 1-RELATED"/>
    <property type="match status" value="1"/>
</dbReference>
<accession>A0A9P0P0U4</accession>
<dbReference type="InterPro" id="IPR034237">
    <property type="entry name" value="FOX1_RRM"/>
</dbReference>
<reference evidence="11" key="1">
    <citation type="submission" date="2022-03" db="EMBL/GenBank/DDBJ databases">
        <authorList>
            <person name="Sayadi A."/>
        </authorList>
    </citation>
    <scope>NUCLEOTIDE SEQUENCE</scope>
</reference>
<gene>
    <name evidence="11" type="ORF">ACAOBT_LOCUS6914</name>
</gene>
<dbReference type="PANTHER" id="PTHR15597:SF22">
    <property type="entry name" value="RNA-BINDING FOX PROTEIN 1, ISOFORM H"/>
    <property type="match status" value="1"/>
</dbReference>
<evidence type="ECO:0000256" key="7">
    <source>
        <dbReference type="ARBA" id="ARBA00023242"/>
    </source>
</evidence>
<organism evidence="11 12">
    <name type="scientific">Acanthoscelides obtectus</name>
    <name type="common">Bean weevil</name>
    <name type="synonym">Bruchus obtectus</name>
    <dbReference type="NCBI Taxonomy" id="200917"/>
    <lineage>
        <taxon>Eukaryota</taxon>
        <taxon>Metazoa</taxon>
        <taxon>Ecdysozoa</taxon>
        <taxon>Arthropoda</taxon>
        <taxon>Hexapoda</taxon>
        <taxon>Insecta</taxon>
        <taxon>Pterygota</taxon>
        <taxon>Neoptera</taxon>
        <taxon>Endopterygota</taxon>
        <taxon>Coleoptera</taxon>
        <taxon>Polyphaga</taxon>
        <taxon>Cucujiformia</taxon>
        <taxon>Chrysomeloidea</taxon>
        <taxon>Chrysomelidae</taxon>
        <taxon>Bruchinae</taxon>
        <taxon>Bruchini</taxon>
        <taxon>Acanthoscelides</taxon>
    </lineage>
</organism>
<feature type="region of interest" description="Disordered" evidence="9">
    <location>
        <begin position="133"/>
        <end position="156"/>
    </location>
</feature>
<dbReference type="GO" id="GO:0006397">
    <property type="term" value="P:mRNA processing"/>
    <property type="evidence" value="ECO:0007669"/>
    <property type="project" value="UniProtKB-KW"/>
</dbReference>
<feature type="compositionally biased region" description="Low complexity" evidence="9">
    <location>
        <begin position="107"/>
        <end position="116"/>
    </location>
</feature>
<comment type="caution">
    <text evidence="11">The sequence shown here is derived from an EMBL/GenBank/DDBJ whole genome shotgun (WGS) entry which is preliminary data.</text>
</comment>
<evidence type="ECO:0000256" key="5">
    <source>
        <dbReference type="ARBA" id="ARBA00022884"/>
    </source>
</evidence>
<dbReference type="Pfam" id="PF00076">
    <property type="entry name" value="RRM_1"/>
    <property type="match status" value="1"/>
</dbReference>
<dbReference type="InterPro" id="IPR012677">
    <property type="entry name" value="Nucleotide-bd_a/b_plait_sf"/>
</dbReference>
<keyword evidence="5 8" id="KW-0694">RNA-binding</keyword>
<name>A0A9P0P0U4_ACAOB</name>
<dbReference type="InterPro" id="IPR000504">
    <property type="entry name" value="RRM_dom"/>
</dbReference>
<evidence type="ECO:0000256" key="9">
    <source>
        <dbReference type="SAM" id="MobiDB-lite"/>
    </source>
</evidence>
<evidence type="ECO:0000259" key="10">
    <source>
        <dbReference type="PROSITE" id="PS50102"/>
    </source>
</evidence>
<sequence>MYYPHMVQTGMTTGGPFSAAAAAAAPATATPTAPQFPPPAQNGTDAALAKVGAQSAGGDDIKPPQLPLLPPPTGAAPGTGPPPYTPPPPQPPAQNGHAEQQGGQQGQGQQQQGQQQQVPCSVAQQVQQQYKCEGGENENGPTNAVSQGVPSEGTTDVSSLAAAAQAAAELAKNQPKRLHVSNIPFRFRDPDLRAMFGQFGPILDVEIIFNERGSKGFGFVTFANSADAERARDRLHGTVVEGRKIEVNNATARVQTKKPPTLTTDFPVPVLQWPDAAALRAGVAAIQRGRAARAAYPAAAAAAAAAAFARHPTPLTAAGALHGYAPATAAAMLNAPLVDGAGVYYDPFLAAHAAAADPTYSSRLQQASYHAAAATYTASMAAARYNAAAVAQQQQQQQQPTAAAAPTAGATAAAQYAVAAGYGREYAAAAAAAAATDPYLGHGIGPMAGYGAVAYRSGYNRFTPY</sequence>
<dbReference type="Gene3D" id="3.30.70.330">
    <property type="match status" value="1"/>
</dbReference>
<feature type="compositionally biased region" description="Pro residues" evidence="9">
    <location>
        <begin position="64"/>
        <end position="92"/>
    </location>
</feature>
<proteinExistence type="predicted"/>
<dbReference type="EMBL" id="CAKOFQ010006734">
    <property type="protein sequence ID" value="CAH1966589.1"/>
    <property type="molecule type" value="Genomic_DNA"/>
</dbReference>
<dbReference type="GO" id="GO:0008380">
    <property type="term" value="P:RNA splicing"/>
    <property type="evidence" value="ECO:0007669"/>
    <property type="project" value="UniProtKB-KW"/>
</dbReference>
<feature type="compositionally biased region" description="Polar residues" evidence="9">
    <location>
        <begin position="139"/>
        <end position="156"/>
    </location>
</feature>
<protein>
    <recommendedName>
        <fullName evidence="10">RRM domain-containing protein</fullName>
    </recommendedName>
</protein>
<evidence type="ECO:0000313" key="11">
    <source>
        <dbReference type="EMBL" id="CAH1966589.1"/>
    </source>
</evidence>